<sequence length="156" mass="17739">MRTIAEGKASIELSSIEVSLISLFELQAKTAKLDIPVERVIQSLEYNAWRVWAPRVNDSNIVYDTIHAYALATKALETSLSPAEQIALFLNALDNVHVVQVPPHRPYTRYAKLHTNTLLILTLLLRDARRNLILLHELFMEARRTIPPLLPSLHRA</sequence>
<dbReference type="InParanoid" id="G0EG06"/>
<dbReference type="KEGG" id="pfm:Pyrfu_1248"/>
<dbReference type="GeneID" id="11138431"/>
<reference evidence="1 2" key="1">
    <citation type="journal article" date="2011" name="Stand. Genomic Sci.">
        <title>Complete genome sequence of the hyperthermophilic chemolithoautotroph Pyrolobus fumarii type strain (1A).</title>
        <authorList>
            <person name="Anderson I."/>
            <person name="Goker M."/>
            <person name="Nolan M."/>
            <person name="Lucas S."/>
            <person name="Hammon N."/>
            <person name="Deshpande S."/>
            <person name="Cheng J.F."/>
            <person name="Tapia R."/>
            <person name="Han C."/>
            <person name="Goodwin L."/>
            <person name="Pitluck S."/>
            <person name="Huntemann M."/>
            <person name="Liolios K."/>
            <person name="Ivanova N."/>
            <person name="Pagani I."/>
            <person name="Mavromatis K."/>
            <person name="Ovchinikova G."/>
            <person name="Pati A."/>
            <person name="Chen A."/>
            <person name="Palaniappan K."/>
            <person name="Land M."/>
            <person name="Hauser L."/>
            <person name="Brambilla E.M."/>
            <person name="Huber H."/>
            <person name="Yasawong M."/>
            <person name="Rohde M."/>
            <person name="Spring S."/>
            <person name="Abt B."/>
            <person name="Sikorski J."/>
            <person name="Wirth R."/>
            <person name="Detter J.C."/>
            <person name="Woyke T."/>
            <person name="Bristow J."/>
            <person name="Eisen J.A."/>
            <person name="Markowitz V."/>
            <person name="Hugenholtz P."/>
            <person name="Kyrpides N.C."/>
            <person name="Klenk H.P."/>
            <person name="Lapidus A."/>
        </authorList>
    </citation>
    <scope>NUCLEOTIDE SEQUENCE [LARGE SCALE GENOMIC DNA]</scope>
    <source>
        <strain evidence="2">DSM 11204 / 1A</strain>
    </source>
</reference>
<protein>
    <submittedName>
        <fullName evidence="1">Uncharacterized protein</fullName>
    </submittedName>
</protein>
<gene>
    <name evidence="1" type="ordered locus">Pyrfu_1248</name>
</gene>
<evidence type="ECO:0000313" key="2">
    <source>
        <dbReference type="Proteomes" id="UP000001037"/>
    </source>
</evidence>
<name>G0EG06_PYRF1</name>
<dbReference type="RefSeq" id="WP_014026784.1">
    <property type="nucleotide sequence ID" value="NC_015931.1"/>
</dbReference>
<dbReference type="HOGENOM" id="CLU_1682766_0_0_2"/>
<proteinExistence type="predicted"/>
<dbReference type="EMBL" id="CP002838">
    <property type="protein sequence ID" value="AEM39107.1"/>
    <property type="molecule type" value="Genomic_DNA"/>
</dbReference>
<organism evidence="1 2">
    <name type="scientific">Pyrolobus fumarii (strain DSM 11204 / 1A)</name>
    <dbReference type="NCBI Taxonomy" id="694429"/>
    <lineage>
        <taxon>Archaea</taxon>
        <taxon>Thermoproteota</taxon>
        <taxon>Thermoprotei</taxon>
        <taxon>Desulfurococcales</taxon>
        <taxon>Pyrodictiaceae</taxon>
        <taxon>Pyrolobus</taxon>
    </lineage>
</organism>
<accession>G0EG06</accession>
<dbReference type="Proteomes" id="UP000001037">
    <property type="component" value="Chromosome"/>
</dbReference>
<evidence type="ECO:0000313" key="1">
    <source>
        <dbReference type="EMBL" id="AEM39107.1"/>
    </source>
</evidence>
<dbReference type="AlphaFoldDB" id="G0EG06"/>
<keyword evidence="2" id="KW-1185">Reference proteome</keyword>
<dbReference type="STRING" id="694429.Pyrfu_1248"/>